<dbReference type="AlphaFoldDB" id="A0A645BU47"/>
<reference evidence="3" key="1">
    <citation type="submission" date="2019-08" db="EMBL/GenBank/DDBJ databases">
        <authorList>
            <person name="Kucharzyk K."/>
            <person name="Murdoch R.W."/>
            <person name="Higgins S."/>
            <person name="Loffler F."/>
        </authorList>
    </citation>
    <scope>NUCLEOTIDE SEQUENCE</scope>
</reference>
<dbReference type="PANTHER" id="PTHR10173:SF59">
    <property type="entry name" value="PEPTIDE METHIONINE SULFOXIDE REDUCTASE MSRA_MSRB"/>
    <property type="match status" value="1"/>
</dbReference>
<name>A0A645BU47_9ZZZZ</name>
<dbReference type="GO" id="GO:0006979">
    <property type="term" value="P:response to oxidative stress"/>
    <property type="evidence" value="ECO:0007669"/>
    <property type="project" value="InterPro"/>
</dbReference>
<dbReference type="GO" id="GO:0030091">
    <property type="term" value="P:protein repair"/>
    <property type="evidence" value="ECO:0007669"/>
    <property type="project" value="InterPro"/>
</dbReference>
<dbReference type="PROSITE" id="PS51790">
    <property type="entry name" value="MSRB"/>
    <property type="match status" value="1"/>
</dbReference>
<dbReference type="Gene3D" id="2.170.150.20">
    <property type="entry name" value="Peptide methionine sulfoxide reductase"/>
    <property type="match status" value="1"/>
</dbReference>
<dbReference type="InterPro" id="IPR002579">
    <property type="entry name" value="Met_Sox_Rdtase_MsrB_dom"/>
</dbReference>
<dbReference type="InterPro" id="IPR011057">
    <property type="entry name" value="Mss4-like_sf"/>
</dbReference>
<proteinExistence type="predicted"/>
<protein>
    <submittedName>
        <fullName evidence="3">Peptide methionine sulfoxide reductase MsrB</fullName>
        <ecNumber evidence="3">1.8.4.12</ecNumber>
    </submittedName>
</protein>
<dbReference type="GO" id="GO:0033743">
    <property type="term" value="F:peptide-methionine (R)-S-oxide reductase activity"/>
    <property type="evidence" value="ECO:0007669"/>
    <property type="project" value="UniProtKB-EC"/>
</dbReference>
<dbReference type="PANTHER" id="PTHR10173">
    <property type="entry name" value="METHIONINE SULFOXIDE REDUCTASE"/>
    <property type="match status" value="1"/>
</dbReference>
<evidence type="ECO:0000256" key="1">
    <source>
        <dbReference type="ARBA" id="ARBA00023002"/>
    </source>
</evidence>
<feature type="domain" description="MsrB" evidence="2">
    <location>
        <begin position="1"/>
        <end position="75"/>
    </location>
</feature>
<gene>
    <name evidence="3" type="primary">msrB_18</name>
    <name evidence="3" type="ORF">SDC9_115886</name>
</gene>
<evidence type="ECO:0000313" key="3">
    <source>
        <dbReference type="EMBL" id="MPM68949.1"/>
    </source>
</evidence>
<dbReference type="EMBL" id="VSSQ01022558">
    <property type="protein sequence ID" value="MPM68949.1"/>
    <property type="molecule type" value="Genomic_DNA"/>
</dbReference>
<dbReference type="InterPro" id="IPR028427">
    <property type="entry name" value="Met_Sox_Rdtase_MsrB"/>
</dbReference>
<comment type="caution">
    <text evidence="3">The sequence shown here is derived from an EMBL/GenBank/DDBJ whole genome shotgun (WGS) entry which is preliminary data.</text>
</comment>
<dbReference type="Pfam" id="PF01641">
    <property type="entry name" value="SelR"/>
    <property type="match status" value="1"/>
</dbReference>
<dbReference type="SUPFAM" id="SSF51316">
    <property type="entry name" value="Mss4-like"/>
    <property type="match status" value="1"/>
</dbReference>
<sequence>MFSSKYKFDAGSGFASFAKPIDPNAIIEFPDVFDEDLNLEASSRVGKAHLGHVFTDSANKKIYRINSAALRFIPKDKIYDEGYGYLLEQKDTLN</sequence>
<keyword evidence="1 3" id="KW-0560">Oxidoreductase</keyword>
<dbReference type="GO" id="GO:0005737">
    <property type="term" value="C:cytoplasm"/>
    <property type="evidence" value="ECO:0007669"/>
    <property type="project" value="TreeGrafter"/>
</dbReference>
<organism evidence="3">
    <name type="scientific">bioreactor metagenome</name>
    <dbReference type="NCBI Taxonomy" id="1076179"/>
    <lineage>
        <taxon>unclassified sequences</taxon>
        <taxon>metagenomes</taxon>
        <taxon>ecological metagenomes</taxon>
    </lineage>
</organism>
<accession>A0A645BU47</accession>
<evidence type="ECO:0000259" key="2">
    <source>
        <dbReference type="PROSITE" id="PS51790"/>
    </source>
</evidence>
<dbReference type="EC" id="1.8.4.12" evidence="3"/>